<proteinExistence type="predicted"/>
<dbReference type="PANTHER" id="PTHR46013">
    <property type="entry name" value="VASCULAR CELL ADHESION MOLECULE 1"/>
    <property type="match status" value="1"/>
</dbReference>
<dbReference type="SUPFAM" id="SSF48726">
    <property type="entry name" value="Immunoglobulin"/>
    <property type="match status" value="1"/>
</dbReference>
<keyword evidence="1" id="KW-0393">Immunoglobulin domain</keyword>
<evidence type="ECO:0000256" key="1">
    <source>
        <dbReference type="ARBA" id="ARBA00023319"/>
    </source>
</evidence>
<dbReference type="InterPro" id="IPR013151">
    <property type="entry name" value="Immunoglobulin_dom"/>
</dbReference>
<keyword evidence="4" id="KW-1185">Reference proteome</keyword>
<feature type="domain" description="Ig-like" evidence="2">
    <location>
        <begin position="55"/>
        <end position="119"/>
    </location>
</feature>
<sequence>MSCTVKYTHNYKLTTIFWTKPAVTDGEPPDLCSDPENKEEFSVFTTNTRKWTVIPGAQLDVTDLQVETQQSVKEGDSVTLTCKSSCSLSEQTTFIWYRNTQRLTKGTSESASAVVSQSL</sequence>
<dbReference type="InterPro" id="IPR036179">
    <property type="entry name" value="Ig-like_dom_sf"/>
</dbReference>
<accession>A0ABQ8L5U1</accession>
<comment type="caution">
    <text evidence="3">The sequence shown here is derived from an EMBL/GenBank/DDBJ whole genome shotgun (WGS) entry which is preliminary data.</text>
</comment>
<evidence type="ECO:0000313" key="3">
    <source>
        <dbReference type="EMBL" id="KAI2646103.1"/>
    </source>
</evidence>
<evidence type="ECO:0000259" key="2">
    <source>
        <dbReference type="PROSITE" id="PS50835"/>
    </source>
</evidence>
<dbReference type="Proteomes" id="UP000830375">
    <property type="component" value="Unassembled WGS sequence"/>
</dbReference>
<dbReference type="Pfam" id="PF00047">
    <property type="entry name" value="ig"/>
    <property type="match status" value="1"/>
</dbReference>
<protein>
    <submittedName>
        <fullName evidence="3">Sialoadhesin</fullName>
    </submittedName>
</protein>
<evidence type="ECO:0000313" key="4">
    <source>
        <dbReference type="Proteomes" id="UP000830375"/>
    </source>
</evidence>
<dbReference type="InterPro" id="IPR013783">
    <property type="entry name" value="Ig-like_fold"/>
</dbReference>
<dbReference type="PANTHER" id="PTHR46013:SF4">
    <property type="entry name" value="B-CELL RECEPTOR CD22-RELATED"/>
    <property type="match status" value="1"/>
</dbReference>
<gene>
    <name evidence="3" type="ORF">H4Q32_028037</name>
</gene>
<dbReference type="PROSITE" id="PS50835">
    <property type="entry name" value="IG_LIKE"/>
    <property type="match status" value="1"/>
</dbReference>
<dbReference type="InterPro" id="IPR007110">
    <property type="entry name" value="Ig-like_dom"/>
</dbReference>
<reference evidence="3 4" key="1">
    <citation type="submission" date="2022-01" db="EMBL/GenBank/DDBJ databases">
        <title>A high-quality chromosome-level genome assembly of rohu carp, Labeo rohita.</title>
        <authorList>
            <person name="Arick M.A. II"/>
            <person name="Hsu C.-Y."/>
            <person name="Magbanua Z."/>
            <person name="Pechanova O."/>
            <person name="Grover C."/>
            <person name="Miller E."/>
            <person name="Thrash A."/>
            <person name="Ezzel L."/>
            <person name="Alam S."/>
            <person name="Benzie J."/>
            <person name="Hamilton M."/>
            <person name="Karsi A."/>
            <person name="Lawrence M.L."/>
            <person name="Peterson D.G."/>
        </authorList>
    </citation>
    <scope>NUCLEOTIDE SEQUENCE [LARGE SCALE GENOMIC DNA]</scope>
    <source>
        <strain evidence="4">BAU-BD-2019</strain>
        <tissue evidence="3">Blood</tissue>
    </source>
</reference>
<name>A0ABQ8L5U1_LABRO</name>
<dbReference type="EMBL" id="JACTAM010001918">
    <property type="protein sequence ID" value="KAI2646103.1"/>
    <property type="molecule type" value="Genomic_DNA"/>
</dbReference>
<organism evidence="3 4">
    <name type="scientific">Labeo rohita</name>
    <name type="common">Indian major carp</name>
    <name type="synonym">Cyprinus rohita</name>
    <dbReference type="NCBI Taxonomy" id="84645"/>
    <lineage>
        <taxon>Eukaryota</taxon>
        <taxon>Metazoa</taxon>
        <taxon>Chordata</taxon>
        <taxon>Craniata</taxon>
        <taxon>Vertebrata</taxon>
        <taxon>Euteleostomi</taxon>
        <taxon>Actinopterygii</taxon>
        <taxon>Neopterygii</taxon>
        <taxon>Teleostei</taxon>
        <taxon>Ostariophysi</taxon>
        <taxon>Cypriniformes</taxon>
        <taxon>Cyprinidae</taxon>
        <taxon>Labeoninae</taxon>
        <taxon>Labeonini</taxon>
        <taxon>Labeo</taxon>
    </lineage>
</organism>
<dbReference type="Gene3D" id="2.60.40.10">
    <property type="entry name" value="Immunoglobulins"/>
    <property type="match status" value="1"/>
</dbReference>